<comment type="caution">
    <text evidence="1">The sequence shown here is derived from an EMBL/GenBank/DDBJ whole genome shotgun (WGS) entry which is preliminary data.</text>
</comment>
<evidence type="ECO:0000313" key="2">
    <source>
        <dbReference type="Proteomes" id="UP000003919"/>
    </source>
</evidence>
<dbReference type="AlphaFoldDB" id="A3HWF6"/>
<dbReference type="EMBL" id="CM001023">
    <property type="protein sequence ID" value="EAZ80929.1"/>
    <property type="molecule type" value="Genomic_DNA"/>
</dbReference>
<proteinExistence type="predicted"/>
<gene>
    <name evidence="1" type="ORF">ALPR1_17873</name>
</gene>
<organism evidence="1 2">
    <name type="scientific">Algoriphagus machipongonensis</name>
    <dbReference type="NCBI Taxonomy" id="388413"/>
    <lineage>
        <taxon>Bacteria</taxon>
        <taxon>Pseudomonadati</taxon>
        <taxon>Bacteroidota</taxon>
        <taxon>Cytophagia</taxon>
        <taxon>Cytophagales</taxon>
        <taxon>Cyclobacteriaceae</taxon>
        <taxon>Algoriphagus</taxon>
    </lineage>
</organism>
<protein>
    <recommendedName>
        <fullName evidence="3">DUF3291 domain-containing protein</fullName>
    </recommendedName>
</protein>
<name>A3HWF6_9BACT</name>
<dbReference type="eggNOG" id="ENOG50339GD">
    <property type="taxonomic scope" value="Bacteria"/>
</dbReference>
<accession>A3HWF6</accession>
<keyword evidence="2" id="KW-1185">Reference proteome</keyword>
<dbReference type="OrthoDB" id="1364821at2"/>
<dbReference type="STRING" id="388413.ALPR1_17873"/>
<evidence type="ECO:0008006" key="3">
    <source>
        <dbReference type="Google" id="ProtNLM"/>
    </source>
</evidence>
<dbReference type="Proteomes" id="UP000003919">
    <property type="component" value="Chromosome"/>
</dbReference>
<evidence type="ECO:0000313" key="1">
    <source>
        <dbReference type="EMBL" id="EAZ80929.1"/>
    </source>
</evidence>
<reference evidence="1 2" key="1">
    <citation type="journal article" date="2011" name="J. Bacteriol.">
        <title>Complete genome sequence of Algoriphagus sp. PR1, bacterial prey of a colony-forming choanoflagellate.</title>
        <authorList>
            <person name="Alegado R.A."/>
            <person name="Ferriera S."/>
            <person name="Nusbaum C."/>
            <person name="Young S.K."/>
            <person name="Zeng Q."/>
            <person name="Imamovic A."/>
            <person name="Fairclough S.R."/>
            <person name="King N."/>
        </authorList>
    </citation>
    <scope>NUCLEOTIDE SEQUENCE [LARGE SCALE GENOMIC DNA]</scope>
    <source>
        <strain evidence="1 2">PR1</strain>
    </source>
</reference>
<sequence>MKATITSLELKSPFHFFALAASALNISRQLKATNCKEFKKRGFWMKHYTMTLWESENELKEFARSGAHLEAMKASSQIAKEIRTFTFDTESLPNWEEAKLLLQKGKVINF</sequence>
<dbReference type="RefSeq" id="WP_008202539.1">
    <property type="nucleotide sequence ID" value="NZ_CM001023.1"/>
</dbReference>
<dbReference type="EMBL" id="AAXU02000001">
    <property type="protein sequence ID" value="EAZ80929.1"/>
    <property type="molecule type" value="Genomic_DNA"/>
</dbReference>
<dbReference type="HOGENOM" id="CLU_2142905_0_0_10"/>